<comment type="caution">
    <text evidence="1">The sequence shown here is derived from an EMBL/GenBank/DDBJ whole genome shotgun (WGS) entry which is preliminary data.</text>
</comment>
<organism evidence="1 2">
    <name type="scientific">Vogesella fluminis</name>
    <dbReference type="NCBI Taxonomy" id="1069161"/>
    <lineage>
        <taxon>Bacteria</taxon>
        <taxon>Pseudomonadati</taxon>
        <taxon>Pseudomonadota</taxon>
        <taxon>Betaproteobacteria</taxon>
        <taxon>Neisseriales</taxon>
        <taxon>Chromobacteriaceae</taxon>
        <taxon>Vogesella</taxon>
    </lineage>
</organism>
<dbReference type="Proteomes" id="UP000662678">
    <property type="component" value="Unassembled WGS sequence"/>
</dbReference>
<protein>
    <recommendedName>
        <fullName evidence="3">DUF4123 domain-containing protein</fullName>
    </recommendedName>
</protein>
<evidence type="ECO:0000313" key="2">
    <source>
        <dbReference type="Proteomes" id="UP000662678"/>
    </source>
</evidence>
<evidence type="ECO:0000313" key="1">
    <source>
        <dbReference type="EMBL" id="GHD81360.1"/>
    </source>
</evidence>
<proteinExistence type="predicted"/>
<name>A0ABQ3HE82_9NEIS</name>
<reference evidence="2" key="1">
    <citation type="journal article" date="2019" name="Int. J. Syst. Evol. Microbiol.">
        <title>The Global Catalogue of Microorganisms (GCM) 10K type strain sequencing project: providing services to taxonomists for standard genome sequencing and annotation.</title>
        <authorList>
            <consortium name="The Broad Institute Genomics Platform"/>
            <consortium name="The Broad Institute Genome Sequencing Center for Infectious Disease"/>
            <person name="Wu L."/>
            <person name="Ma J."/>
        </authorList>
    </citation>
    <scope>NUCLEOTIDE SEQUENCE [LARGE SCALE GENOMIC DNA]</scope>
    <source>
        <strain evidence="2">KCTC 23713</strain>
    </source>
</reference>
<evidence type="ECO:0008006" key="3">
    <source>
        <dbReference type="Google" id="ProtNLM"/>
    </source>
</evidence>
<sequence length="315" mass="35449">MYLYNNSAQAFVLNLDSIQQAAFNGEELVAPLQWSPHTKKRVPEPGALVVVIAGGMQVVAQGFVRNWCSDQFETTEPTWLQCSLQWLVEPWPLTDTLITALDQALVASGQSSTTFHAAVCVSDAPQNSFHAAWPYGRGRPLASIRYSPEWYAVQRAALLERDDLHPGEVLSLLQVLEGSGPMMEWVRLRDTRRWRSIAVDADDCLPCPIVPWDVACDDVRMDPENYVLLNSGGVQNFLRGLLRVEDDGNLAMAPAMSCEVAFSFGMDWNLRLPTPSERQRRYLAYHRQHIFGQWNWAHQPLPAFEEAAAEVEHAD</sequence>
<dbReference type="RefSeq" id="WP_189354573.1">
    <property type="nucleotide sequence ID" value="NZ_BMYP01000048.1"/>
</dbReference>
<gene>
    <name evidence="1" type="ORF">GCM10011419_27140</name>
</gene>
<dbReference type="EMBL" id="BMYP01000048">
    <property type="protein sequence ID" value="GHD81360.1"/>
    <property type="molecule type" value="Genomic_DNA"/>
</dbReference>
<keyword evidence="2" id="KW-1185">Reference proteome</keyword>
<accession>A0ABQ3HE82</accession>